<dbReference type="AlphaFoldDB" id="A0A2H0LPP6"/>
<dbReference type="Proteomes" id="UP000230859">
    <property type="component" value="Unassembled WGS sequence"/>
</dbReference>
<feature type="compositionally biased region" description="Polar residues" evidence="1">
    <location>
        <begin position="122"/>
        <end position="139"/>
    </location>
</feature>
<organism evidence="2 3">
    <name type="scientific">Candidatus Abzuiibacterium crystallinum</name>
    <dbReference type="NCBI Taxonomy" id="1974748"/>
    <lineage>
        <taxon>Bacteria</taxon>
        <taxon>Pseudomonadati</taxon>
        <taxon>Candidatus Omnitrophota</taxon>
        <taxon>Candidatus Abzuiibacterium</taxon>
    </lineage>
</organism>
<comment type="caution">
    <text evidence="2">The sequence shown here is derived from an EMBL/GenBank/DDBJ whole genome shotgun (WGS) entry which is preliminary data.</text>
</comment>
<sequence length="275" mass="31980">MKNKLPSFQFYPGDWKKDPGIQLLTLEERGFWFELLLLMFESEKRGYLLVNGRKIPDEELSRMVGLKGQRAKEILKKLIDYDIASVDPETGALYSRRMVRDEKLRQIRKACGFLGGNPNLVNQNRTTQLNQNPTMRVKQSPTPSSSVSSSSSTSNNKKEAFFLKAFEDFWEAYPSRNGKKILKKQTFLLFKRLKEEEIPDLMTAVHNYSKTDRFPKDPPRFFKDNFWREWLTPERTPENKSVIETPDRTTQKPFASLPDKGFKNLVSDLARAKSV</sequence>
<evidence type="ECO:0000256" key="1">
    <source>
        <dbReference type="SAM" id="MobiDB-lite"/>
    </source>
</evidence>
<evidence type="ECO:0000313" key="2">
    <source>
        <dbReference type="EMBL" id="PIQ86413.1"/>
    </source>
</evidence>
<reference evidence="2 3" key="1">
    <citation type="submission" date="2017-09" db="EMBL/GenBank/DDBJ databases">
        <title>Depth-based differentiation of microbial function through sediment-hosted aquifers and enrichment of novel symbionts in the deep terrestrial subsurface.</title>
        <authorList>
            <person name="Probst A.J."/>
            <person name="Ladd B."/>
            <person name="Jarett J.K."/>
            <person name="Geller-Mcgrath D.E."/>
            <person name="Sieber C.M."/>
            <person name="Emerson J.B."/>
            <person name="Anantharaman K."/>
            <person name="Thomas B.C."/>
            <person name="Malmstrom R."/>
            <person name="Stieglmeier M."/>
            <person name="Klingl A."/>
            <person name="Woyke T."/>
            <person name="Ryan C.M."/>
            <person name="Banfield J.F."/>
        </authorList>
    </citation>
    <scope>NUCLEOTIDE SEQUENCE [LARGE SCALE GENOMIC DNA]</scope>
    <source>
        <strain evidence="2">CG11_big_fil_rev_8_21_14_0_20_45_26</strain>
    </source>
</reference>
<gene>
    <name evidence="2" type="ORF">COV74_04965</name>
</gene>
<evidence type="ECO:0000313" key="3">
    <source>
        <dbReference type="Proteomes" id="UP000230859"/>
    </source>
</evidence>
<feature type="region of interest" description="Disordered" evidence="1">
    <location>
        <begin position="122"/>
        <end position="154"/>
    </location>
</feature>
<proteinExistence type="predicted"/>
<protein>
    <recommendedName>
        <fullName evidence="4">Bacteriophage lambda Replication protein O N-terminal domain-containing protein</fullName>
    </recommendedName>
</protein>
<dbReference type="EMBL" id="PCVY01000044">
    <property type="protein sequence ID" value="PIQ86413.1"/>
    <property type="molecule type" value="Genomic_DNA"/>
</dbReference>
<feature type="compositionally biased region" description="Low complexity" evidence="1">
    <location>
        <begin position="140"/>
        <end position="154"/>
    </location>
</feature>
<name>A0A2H0LPP6_9BACT</name>
<accession>A0A2H0LPP6</accession>
<evidence type="ECO:0008006" key="4">
    <source>
        <dbReference type="Google" id="ProtNLM"/>
    </source>
</evidence>